<dbReference type="AlphaFoldDB" id="A0A023D029"/>
<proteinExistence type="predicted"/>
<evidence type="ECO:0000313" key="2">
    <source>
        <dbReference type="EMBL" id="KRN07379.1"/>
    </source>
</evidence>
<dbReference type="Proteomes" id="UP000050961">
    <property type="component" value="Unassembled WGS sequence"/>
</dbReference>
<dbReference type="Gene3D" id="3.40.630.30">
    <property type="match status" value="1"/>
</dbReference>
<dbReference type="GO" id="GO:0016747">
    <property type="term" value="F:acyltransferase activity, transferring groups other than amino-acyl groups"/>
    <property type="evidence" value="ECO:0007669"/>
    <property type="project" value="InterPro"/>
</dbReference>
<dbReference type="STRING" id="1423806.FD15_GL002326"/>
<dbReference type="eggNOG" id="COG0456">
    <property type="taxonomic scope" value="Bacteria"/>
</dbReference>
<accession>A0A023D029</accession>
<dbReference type="InterPro" id="IPR000182">
    <property type="entry name" value="GNAT_dom"/>
</dbReference>
<keyword evidence="2" id="KW-0808">Transferase</keyword>
<dbReference type="RefSeq" id="WP_034990003.1">
    <property type="nucleotide sequence ID" value="NZ_AYZF01000004.1"/>
</dbReference>
<gene>
    <name evidence="2" type="ORF">FD15_GL002326</name>
</gene>
<dbReference type="SUPFAM" id="SSF55729">
    <property type="entry name" value="Acyl-CoA N-acyltransferases (Nat)"/>
    <property type="match status" value="1"/>
</dbReference>
<dbReference type="OrthoDB" id="1821130at2"/>
<feature type="domain" description="N-acetyltransferase" evidence="1">
    <location>
        <begin position="2"/>
        <end position="140"/>
    </location>
</feature>
<name>A0A023D029_9LACO</name>
<organism evidence="2 3">
    <name type="scientific">Liquorilactobacillus sucicola DSM 21376 = JCM 15457</name>
    <dbReference type="NCBI Taxonomy" id="1423806"/>
    <lineage>
        <taxon>Bacteria</taxon>
        <taxon>Bacillati</taxon>
        <taxon>Bacillota</taxon>
        <taxon>Bacilli</taxon>
        <taxon>Lactobacillales</taxon>
        <taxon>Lactobacillaceae</taxon>
        <taxon>Liquorilactobacillus</taxon>
    </lineage>
</organism>
<dbReference type="PATRIC" id="fig|1423806.3.peg.2382"/>
<dbReference type="CDD" id="cd04301">
    <property type="entry name" value="NAT_SF"/>
    <property type="match status" value="1"/>
</dbReference>
<reference evidence="2 3" key="1">
    <citation type="journal article" date="2015" name="Genome Announc.">
        <title>Expanding the biotechnology potential of lactobacilli through comparative genomics of 213 strains and associated genera.</title>
        <authorList>
            <person name="Sun Z."/>
            <person name="Harris H.M."/>
            <person name="McCann A."/>
            <person name="Guo C."/>
            <person name="Argimon S."/>
            <person name="Zhang W."/>
            <person name="Yang X."/>
            <person name="Jeffery I.B."/>
            <person name="Cooney J.C."/>
            <person name="Kagawa T.F."/>
            <person name="Liu W."/>
            <person name="Song Y."/>
            <person name="Salvetti E."/>
            <person name="Wrobel A."/>
            <person name="Rasinkangas P."/>
            <person name="Parkhill J."/>
            <person name="Rea M.C."/>
            <person name="O'Sullivan O."/>
            <person name="Ritari J."/>
            <person name="Douillard F.P."/>
            <person name="Paul Ross R."/>
            <person name="Yang R."/>
            <person name="Briner A.E."/>
            <person name="Felis G.E."/>
            <person name="de Vos W.M."/>
            <person name="Barrangou R."/>
            <person name="Klaenhammer T.R."/>
            <person name="Caufield P.W."/>
            <person name="Cui Y."/>
            <person name="Zhang H."/>
            <person name="O'Toole P.W."/>
        </authorList>
    </citation>
    <scope>NUCLEOTIDE SEQUENCE [LARGE SCALE GENOMIC DNA]</scope>
    <source>
        <strain evidence="2 3">DSM 21376</strain>
    </source>
</reference>
<dbReference type="Pfam" id="PF00583">
    <property type="entry name" value="Acetyltransf_1"/>
    <property type="match status" value="1"/>
</dbReference>
<dbReference type="PROSITE" id="PS51186">
    <property type="entry name" value="GNAT"/>
    <property type="match status" value="1"/>
</dbReference>
<comment type="caution">
    <text evidence="2">The sequence shown here is derived from an EMBL/GenBank/DDBJ whole genome shotgun (WGS) entry which is preliminary data.</text>
</comment>
<evidence type="ECO:0000313" key="3">
    <source>
        <dbReference type="Proteomes" id="UP000050961"/>
    </source>
</evidence>
<protein>
    <submittedName>
        <fullName evidence="2">N-acetyltransferase GCN5</fullName>
    </submittedName>
</protein>
<dbReference type="InterPro" id="IPR016181">
    <property type="entry name" value="Acyl_CoA_acyltransferase"/>
</dbReference>
<evidence type="ECO:0000259" key="1">
    <source>
        <dbReference type="PROSITE" id="PS51186"/>
    </source>
</evidence>
<sequence>MVQFRKMTIEDYEQAYALWENTPGMHLQSLDNSRAGIQRVLELNSDLCFVAVTEEDKVVATILGATDGRKGYFYHVAVAAAYQKQHIGSELIAKVLAGFKAHKIDKVGLFTVVDNLEGQKFWRRLGFKERPDIKYFDIDL</sequence>
<dbReference type="EMBL" id="AYZF01000004">
    <property type="protein sequence ID" value="KRN07379.1"/>
    <property type="molecule type" value="Genomic_DNA"/>
</dbReference>
<keyword evidence="3" id="KW-1185">Reference proteome</keyword>